<accession>A0A3B1B7V1</accession>
<evidence type="ECO:0008006" key="3">
    <source>
        <dbReference type="Google" id="ProtNLM"/>
    </source>
</evidence>
<feature type="transmembrane region" description="Helical" evidence="1">
    <location>
        <begin position="212"/>
        <end position="233"/>
    </location>
</feature>
<dbReference type="EMBL" id="UOFY01000023">
    <property type="protein sequence ID" value="VAX07993.1"/>
    <property type="molecule type" value="Genomic_DNA"/>
</dbReference>
<evidence type="ECO:0000313" key="2">
    <source>
        <dbReference type="EMBL" id="VAX07993.1"/>
    </source>
</evidence>
<gene>
    <name evidence="2" type="ORF">MNBD_GAMMA25-2291</name>
</gene>
<organism evidence="2">
    <name type="scientific">hydrothermal vent metagenome</name>
    <dbReference type="NCBI Taxonomy" id="652676"/>
    <lineage>
        <taxon>unclassified sequences</taxon>
        <taxon>metagenomes</taxon>
        <taxon>ecological metagenomes</taxon>
    </lineage>
</organism>
<dbReference type="AlphaFoldDB" id="A0A3B1B7V1"/>
<sequence length="244" mass="26233">MEKIIKIALGTGLAAMLATTAANAALVSRMNGEMLYDDVLNITWLTNGNLAESTTFGITGIYSNGTMNWDTANNWVAAMNADNGTGYLGFNNWRMPTMVDTGNPGCDWANVGTDCGFNSDTSSSEFASMYYDTLEIVGSLDADGNAQADAGINAEKALPFYNFKRSHYWFGLEFAPDPDHAWHFDMQNGRQLTYIKTADNAFVIPVIAGDVAAVPVPAAIWLFASGLLGLAAVSRRKGAPTYHA</sequence>
<keyword evidence="1" id="KW-0812">Transmembrane</keyword>
<evidence type="ECO:0000256" key="1">
    <source>
        <dbReference type="SAM" id="Phobius"/>
    </source>
</evidence>
<proteinExistence type="predicted"/>
<keyword evidence="1" id="KW-1133">Transmembrane helix</keyword>
<name>A0A3B1B7V1_9ZZZZ</name>
<reference evidence="2" key="1">
    <citation type="submission" date="2018-06" db="EMBL/GenBank/DDBJ databases">
        <authorList>
            <person name="Zhirakovskaya E."/>
        </authorList>
    </citation>
    <scope>NUCLEOTIDE SEQUENCE</scope>
</reference>
<keyword evidence="1" id="KW-0472">Membrane</keyword>
<protein>
    <recommendedName>
        <fullName evidence="3">DUF1566 domain-containing protein</fullName>
    </recommendedName>
</protein>